<evidence type="ECO:0000313" key="3">
    <source>
        <dbReference type="Proteomes" id="UP001293254"/>
    </source>
</evidence>
<feature type="compositionally biased region" description="Pro residues" evidence="1">
    <location>
        <begin position="97"/>
        <end position="112"/>
    </location>
</feature>
<name>A0AAE1Y3W4_9LAMI</name>
<reference evidence="2" key="2">
    <citation type="journal article" date="2024" name="Plant">
        <title>Genomic evolution and insights into agronomic trait innovations of Sesamum species.</title>
        <authorList>
            <person name="Miao H."/>
            <person name="Wang L."/>
            <person name="Qu L."/>
            <person name="Liu H."/>
            <person name="Sun Y."/>
            <person name="Le M."/>
            <person name="Wang Q."/>
            <person name="Wei S."/>
            <person name="Zheng Y."/>
            <person name="Lin W."/>
            <person name="Duan Y."/>
            <person name="Cao H."/>
            <person name="Xiong S."/>
            <person name="Wang X."/>
            <person name="Wei L."/>
            <person name="Li C."/>
            <person name="Ma Q."/>
            <person name="Ju M."/>
            <person name="Zhao R."/>
            <person name="Li G."/>
            <person name="Mu C."/>
            <person name="Tian Q."/>
            <person name="Mei H."/>
            <person name="Zhang T."/>
            <person name="Gao T."/>
            <person name="Zhang H."/>
        </authorList>
    </citation>
    <scope>NUCLEOTIDE SEQUENCE</scope>
    <source>
        <strain evidence="2">3651</strain>
    </source>
</reference>
<accession>A0AAE1Y3W4</accession>
<evidence type="ECO:0000313" key="2">
    <source>
        <dbReference type="EMBL" id="KAK4423037.1"/>
    </source>
</evidence>
<evidence type="ECO:0000256" key="1">
    <source>
        <dbReference type="SAM" id="MobiDB-lite"/>
    </source>
</evidence>
<dbReference type="EMBL" id="JACGWO010000007">
    <property type="protein sequence ID" value="KAK4423037.1"/>
    <property type="molecule type" value="Genomic_DNA"/>
</dbReference>
<dbReference type="Proteomes" id="UP001293254">
    <property type="component" value="Unassembled WGS sequence"/>
</dbReference>
<reference evidence="2" key="1">
    <citation type="submission" date="2020-06" db="EMBL/GenBank/DDBJ databases">
        <authorList>
            <person name="Li T."/>
            <person name="Hu X."/>
            <person name="Zhang T."/>
            <person name="Song X."/>
            <person name="Zhang H."/>
            <person name="Dai N."/>
            <person name="Sheng W."/>
            <person name="Hou X."/>
            <person name="Wei L."/>
        </authorList>
    </citation>
    <scope>NUCLEOTIDE SEQUENCE</scope>
    <source>
        <strain evidence="2">3651</strain>
        <tissue evidence="2">Leaf</tissue>
    </source>
</reference>
<protein>
    <submittedName>
        <fullName evidence="2">Uncharacterized protein</fullName>
    </submittedName>
</protein>
<keyword evidence="3" id="KW-1185">Reference proteome</keyword>
<organism evidence="2 3">
    <name type="scientific">Sesamum alatum</name>
    <dbReference type="NCBI Taxonomy" id="300844"/>
    <lineage>
        <taxon>Eukaryota</taxon>
        <taxon>Viridiplantae</taxon>
        <taxon>Streptophyta</taxon>
        <taxon>Embryophyta</taxon>
        <taxon>Tracheophyta</taxon>
        <taxon>Spermatophyta</taxon>
        <taxon>Magnoliopsida</taxon>
        <taxon>eudicotyledons</taxon>
        <taxon>Gunneridae</taxon>
        <taxon>Pentapetalae</taxon>
        <taxon>asterids</taxon>
        <taxon>lamiids</taxon>
        <taxon>Lamiales</taxon>
        <taxon>Pedaliaceae</taxon>
        <taxon>Sesamum</taxon>
    </lineage>
</organism>
<comment type="caution">
    <text evidence="2">The sequence shown here is derived from an EMBL/GenBank/DDBJ whole genome shotgun (WGS) entry which is preliminary data.</text>
</comment>
<sequence>MRFDLGSRMKLSFIDGRGRGFAGAVSDAATQLQDHNFADMLRTEIKKLMREEGASAESSRTPLDVINFADIEEFSVHDCPTNICAPNTHWLDYPVTISPPSPNPPEAYPPDHMPSSPSSSNSSLVSSPTSSSSPLPFFQTEAISEEEDDAQLAFPVIADSPYHSQCHLDPG</sequence>
<gene>
    <name evidence="2" type="ORF">Salat_1886300</name>
</gene>
<feature type="region of interest" description="Disordered" evidence="1">
    <location>
        <begin position="96"/>
        <end position="146"/>
    </location>
</feature>
<proteinExistence type="predicted"/>
<dbReference type="AlphaFoldDB" id="A0AAE1Y3W4"/>
<feature type="compositionally biased region" description="Low complexity" evidence="1">
    <location>
        <begin position="114"/>
        <end position="136"/>
    </location>
</feature>